<keyword evidence="3" id="KW-1185">Reference proteome</keyword>
<dbReference type="Proteomes" id="UP000317650">
    <property type="component" value="Chromosome 1"/>
</dbReference>
<comment type="caution">
    <text evidence="2">The sequence shown here is derived from an EMBL/GenBank/DDBJ whole genome shotgun (WGS) entry which is preliminary data.</text>
</comment>
<feature type="compositionally biased region" description="Polar residues" evidence="1">
    <location>
        <begin position="18"/>
        <end position="28"/>
    </location>
</feature>
<gene>
    <name evidence="2" type="ORF">C4D60_Mb01t30960</name>
</gene>
<feature type="region of interest" description="Disordered" evidence="1">
    <location>
        <begin position="1"/>
        <end position="55"/>
    </location>
</feature>
<evidence type="ECO:0000313" key="3">
    <source>
        <dbReference type="Proteomes" id="UP000317650"/>
    </source>
</evidence>
<reference evidence="2 3" key="1">
    <citation type="journal article" date="2019" name="Nat. Plants">
        <title>Genome sequencing of Musa balbisiana reveals subgenome evolution and function divergence in polyploid bananas.</title>
        <authorList>
            <person name="Yao X."/>
        </authorList>
    </citation>
    <scope>NUCLEOTIDE SEQUENCE [LARGE SCALE GENOMIC DNA]</scope>
    <source>
        <strain evidence="3">cv. DH-PKW</strain>
        <tissue evidence="2">Leaves</tissue>
    </source>
</reference>
<evidence type="ECO:0000256" key="1">
    <source>
        <dbReference type="SAM" id="MobiDB-lite"/>
    </source>
</evidence>
<proteinExistence type="predicted"/>
<name>A0A4S8JS14_MUSBA</name>
<evidence type="ECO:0000313" key="2">
    <source>
        <dbReference type="EMBL" id="THU64863.1"/>
    </source>
</evidence>
<feature type="compositionally biased region" description="Low complexity" evidence="1">
    <location>
        <begin position="77"/>
        <end position="123"/>
    </location>
</feature>
<sequence>MTWRSALTRASAMAASPGPNQNALSNSPRRAAAATGSCALPSSSASTGLSLSSDCDETVVDDRGKVFSAMALQESAAAAAARTSPTAALRRSSPTSGQRSSFASSRATAANFASSSPSAPNLSITPGDLQPGDGRCDLFAQFWDVGAGEVSLPGGKADEGDADDRETA</sequence>
<protein>
    <recommendedName>
        <fullName evidence="4">Nudix hydrolase domain-containing protein</fullName>
    </recommendedName>
</protein>
<dbReference type="EMBL" id="PYDT01000004">
    <property type="protein sequence ID" value="THU64863.1"/>
    <property type="molecule type" value="Genomic_DNA"/>
</dbReference>
<dbReference type="AlphaFoldDB" id="A0A4S8JS14"/>
<feature type="region of interest" description="Disordered" evidence="1">
    <location>
        <begin position="149"/>
        <end position="168"/>
    </location>
</feature>
<evidence type="ECO:0008006" key="4">
    <source>
        <dbReference type="Google" id="ProtNLM"/>
    </source>
</evidence>
<accession>A0A4S8JS14</accession>
<organism evidence="2 3">
    <name type="scientific">Musa balbisiana</name>
    <name type="common">Banana</name>
    <dbReference type="NCBI Taxonomy" id="52838"/>
    <lineage>
        <taxon>Eukaryota</taxon>
        <taxon>Viridiplantae</taxon>
        <taxon>Streptophyta</taxon>
        <taxon>Embryophyta</taxon>
        <taxon>Tracheophyta</taxon>
        <taxon>Spermatophyta</taxon>
        <taxon>Magnoliopsida</taxon>
        <taxon>Liliopsida</taxon>
        <taxon>Zingiberales</taxon>
        <taxon>Musaceae</taxon>
        <taxon>Musa</taxon>
    </lineage>
</organism>
<feature type="region of interest" description="Disordered" evidence="1">
    <location>
        <begin position="77"/>
        <end position="130"/>
    </location>
</feature>
<feature type="compositionally biased region" description="Low complexity" evidence="1">
    <location>
        <begin position="40"/>
        <end position="53"/>
    </location>
</feature>